<keyword evidence="3" id="KW-0998">Cell outer membrane</keyword>
<dbReference type="PANTHER" id="PTHR40980:SF3">
    <property type="entry name" value="TONB-DEPENDENT RECEPTOR-LIKE BETA-BARREL DOMAIN-CONTAINING PROTEIN"/>
    <property type="match status" value="1"/>
</dbReference>
<evidence type="ECO:0000256" key="1">
    <source>
        <dbReference type="ARBA" id="ARBA00004442"/>
    </source>
</evidence>
<protein>
    <submittedName>
        <fullName evidence="8">TonB-dependent receptor</fullName>
    </submittedName>
</protein>
<dbReference type="InterPro" id="IPR036942">
    <property type="entry name" value="Beta-barrel_TonB_sf"/>
</dbReference>
<comment type="subcellular location">
    <subcellularLocation>
        <location evidence="1 4">Cell outer membrane</location>
    </subcellularLocation>
</comment>
<evidence type="ECO:0000256" key="3">
    <source>
        <dbReference type="ARBA" id="ARBA00023237"/>
    </source>
</evidence>
<keyword evidence="2 4" id="KW-0472">Membrane</keyword>
<keyword evidence="9" id="KW-1185">Reference proteome</keyword>
<dbReference type="InterPro" id="IPR037066">
    <property type="entry name" value="Plug_dom_sf"/>
</dbReference>
<dbReference type="Gene3D" id="2.40.170.20">
    <property type="entry name" value="TonB-dependent receptor, beta-barrel domain"/>
    <property type="match status" value="1"/>
</dbReference>
<reference evidence="8 9" key="1">
    <citation type="submission" date="2024-03" db="EMBL/GenBank/DDBJ databases">
        <authorList>
            <person name="Jo J.-H."/>
        </authorList>
    </citation>
    <scope>NUCLEOTIDE SEQUENCE [LARGE SCALE GENOMIC DNA]</scope>
    <source>
        <strain evidence="8 9">PS1R-30</strain>
    </source>
</reference>
<dbReference type="InterPro" id="IPR010104">
    <property type="entry name" value="TonB_rcpt_bac"/>
</dbReference>
<dbReference type="InterPro" id="IPR000531">
    <property type="entry name" value="Beta-barrel_TonB"/>
</dbReference>
<dbReference type="Pfam" id="PF07715">
    <property type="entry name" value="Plug"/>
    <property type="match status" value="1"/>
</dbReference>
<dbReference type="SUPFAM" id="SSF56935">
    <property type="entry name" value="Porins"/>
    <property type="match status" value="1"/>
</dbReference>
<evidence type="ECO:0000313" key="9">
    <source>
        <dbReference type="Proteomes" id="UP001361239"/>
    </source>
</evidence>
<evidence type="ECO:0000256" key="4">
    <source>
        <dbReference type="RuleBase" id="RU003357"/>
    </source>
</evidence>
<dbReference type="CDD" id="cd01347">
    <property type="entry name" value="ligand_gated_channel"/>
    <property type="match status" value="1"/>
</dbReference>
<keyword evidence="8" id="KW-0675">Receptor</keyword>
<feature type="domain" description="TonB-dependent receptor-like beta-barrel" evidence="6">
    <location>
        <begin position="414"/>
        <end position="892"/>
    </location>
</feature>
<feature type="signal peptide" evidence="5">
    <location>
        <begin position="1"/>
        <end position="28"/>
    </location>
</feature>
<evidence type="ECO:0000256" key="5">
    <source>
        <dbReference type="SAM" id="SignalP"/>
    </source>
</evidence>
<comment type="similarity">
    <text evidence="4">Belongs to the TonB-dependent receptor family.</text>
</comment>
<dbReference type="InterPro" id="IPR012910">
    <property type="entry name" value="Plug_dom"/>
</dbReference>
<dbReference type="Pfam" id="PF00593">
    <property type="entry name" value="TonB_dep_Rec_b-barrel"/>
    <property type="match status" value="1"/>
</dbReference>
<keyword evidence="4" id="KW-0798">TonB box</keyword>
<dbReference type="NCBIfam" id="TIGR01782">
    <property type="entry name" value="TonB-Xanth-Caul"/>
    <property type="match status" value="1"/>
</dbReference>
<dbReference type="RefSeq" id="WP_339586316.1">
    <property type="nucleotide sequence ID" value="NZ_JBBHJZ010000001.1"/>
</dbReference>
<keyword evidence="5" id="KW-0732">Signal</keyword>
<name>A0ABU8RTU5_9SPHN</name>
<evidence type="ECO:0000259" key="7">
    <source>
        <dbReference type="Pfam" id="PF07715"/>
    </source>
</evidence>
<feature type="domain" description="TonB-dependent receptor plug" evidence="7">
    <location>
        <begin position="65"/>
        <end position="173"/>
    </location>
</feature>
<evidence type="ECO:0000256" key="2">
    <source>
        <dbReference type="ARBA" id="ARBA00023136"/>
    </source>
</evidence>
<organism evidence="8 9">
    <name type="scientific">Novosphingobium anseongense</name>
    <dbReference type="NCBI Taxonomy" id="3133436"/>
    <lineage>
        <taxon>Bacteria</taxon>
        <taxon>Pseudomonadati</taxon>
        <taxon>Pseudomonadota</taxon>
        <taxon>Alphaproteobacteria</taxon>
        <taxon>Sphingomonadales</taxon>
        <taxon>Sphingomonadaceae</taxon>
        <taxon>Novosphingobium</taxon>
    </lineage>
</organism>
<sequence>MFLRNDWRAGASGAVLAAALLLPTSAMADDVAAGDVAAEIGADEAGGEIIVQGIRASLDRSLDVKRAAASVVDAISAEDVGKFPDVNIAESVQRISGVQINRTRGEGRTVNIRGLPANFTLTTFNGHVLPNANGDSAGSRVFDFMVLPPEFVRTLSVYKSTTADLEEGGLAGTVDIHTPRPFEIGKRVLSASVQGEYETNSGKIAPRASAFFSDTFADDRFGISVGVSYTRRKPATHAASLGYTTSTEASGIPAGSGPDDLNGNGVIEPNLRVRFPNQVNYHMFEEDNERISGIASLQFKASDALTLSLDGFYSELNVKANTNEFLQIFANANRVISATTQVLDGLPTTTRLRVADVDMRGGSRTEDRQSRLYSLTGNAKYEADGWTASLEGSYASSKQELDQLNIADITTGDAEFVSNPGDSLWSMIFNNGFDQARFNPNTYRVASLNGPLNQKASDRVWQIKGDVAREFGDEGLTALRFGVRYLDRKVYQDNSRLTVTAAGVSALYGGLPAGPIAGSFSAAPFMRVVSPGKGAYLGSYSGDAVFAGSWLASNTLAFVSRFTDAQLIAASPGSLTNDATGITNVQEKTLAGYGRADFAFGTLSGNLGLRAVRTQQSTIGVSPDLAGITIQPDAGNITRVPASAPLAVKRSYWDFLPSFNLKWQPTEELLFRLSASRTVSRPNLADVSPTTTVNGPARTVTQNNPLLDPFRSNNLDLTAEWYFSKDGVLGTSLFYKDLRSLIRRETTVQSLPITYLYSNGTQQAATVDFTVSKLVNGKGVKVKGFEAYYQQAFTFLPKPFDGLGAVLNYTFIDNSDPQQLTAASKHNFNLTGFYEKGPIGVRLSYSWRSGFLSTAAVAPAMSQYTLSYGTLDGSINVKVTDQISVVLEAVNILDTDERVRFVGSNLPQSYLDAGKRLFGGVRFAW</sequence>
<dbReference type="Proteomes" id="UP001361239">
    <property type="component" value="Unassembled WGS sequence"/>
</dbReference>
<accession>A0ABU8RTU5</accession>
<dbReference type="PANTHER" id="PTHR40980">
    <property type="entry name" value="PLUG DOMAIN-CONTAINING PROTEIN"/>
    <property type="match status" value="1"/>
</dbReference>
<comment type="caution">
    <text evidence="8">The sequence shown here is derived from an EMBL/GenBank/DDBJ whole genome shotgun (WGS) entry which is preliminary data.</text>
</comment>
<proteinExistence type="inferred from homology"/>
<dbReference type="Gene3D" id="2.170.130.10">
    <property type="entry name" value="TonB-dependent receptor, plug domain"/>
    <property type="match status" value="1"/>
</dbReference>
<feature type="chain" id="PRO_5046552610" evidence="5">
    <location>
        <begin position="29"/>
        <end position="925"/>
    </location>
</feature>
<evidence type="ECO:0000259" key="6">
    <source>
        <dbReference type="Pfam" id="PF00593"/>
    </source>
</evidence>
<dbReference type="EMBL" id="JBBHJZ010000001">
    <property type="protein sequence ID" value="MEJ5976404.1"/>
    <property type="molecule type" value="Genomic_DNA"/>
</dbReference>
<gene>
    <name evidence="8" type="ORF">WG901_07150</name>
</gene>
<evidence type="ECO:0000313" key="8">
    <source>
        <dbReference type="EMBL" id="MEJ5976404.1"/>
    </source>
</evidence>